<gene>
    <name evidence="1" type="ORF">VE25_16495</name>
</gene>
<evidence type="ECO:0000313" key="1">
    <source>
        <dbReference type="EMBL" id="KKB10722.1"/>
    </source>
</evidence>
<accession>A0A0F5FRC8</accession>
<dbReference type="AlphaFoldDB" id="A0A0F5FRC8"/>
<protein>
    <submittedName>
        <fullName evidence="1">Uncharacterized protein</fullName>
    </submittedName>
</protein>
<organism evidence="1 2">
    <name type="scientific">Devosia geojensis</name>
    <dbReference type="NCBI Taxonomy" id="443610"/>
    <lineage>
        <taxon>Bacteria</taxon>
        <taxon>Pseudomonadati</taxon>
        <taxon>Pseudomonadota</taxon>
        <taxon>Alphaproteobacteria</taxon>
        <taxon>Hyphomicrobiales</taxon>
        <taxon>Devosiaceae</taxon>
        <taxon>Devosia</taxon>
    </lineage>
</organism>
<proteinExistence type="predicted"/>
<keyword evidence="2" id="KW-1185">Reference proteome</keyword>
<dbReference type="Proteomes" id="UP000033632">
    <property type="component" value="Unassembled WGS sequence"/>
</dbReference>
<dbReference type="PATRIC" id="fig|443610.3.peg.1591"/>
<dbReference type="RefSeq" id="WP_046109751.1">
    <property type="nucleotide sequence ID" value="NZ_JZEX01000137.1"/>
</dbReference>
<name>A0A0F5FRC8_9HYPH</name>
<dbReference type="STRING" id="443610.VE25_16495"/>
<comment type="caution">
    <text evidence="1">The sequence shown here is derived from an EMBL/GenBank/DDBJ whole genome shotgun (WGS) entry which is preliminary data.</text>
</comment>
<sequence>MTISKNPFGAAAPASALDLEHTERQIALEYLAEAWNAAEEDGIESRSLAHASLFAALAMFVRLHGDDSTADMVADLPQRIRAGEYNLDRNLQ</sequence>
<dbReference type="EMBL" id="JZEX01000137">
    <property type="protein sequence ID" value="KKB10722.1"/>
    <property type="molecule type" value="Genomic_DNA"/>
</dbReference>
<reference evidence="1 2" key="1">
    <citation type="submission" date="2015-03" db="EMBL/GenBank/DDBJ databases">
        <authorList>
            <person name="Hassan Y.I."/>
            <person name="Lepp D."/>
            <person name="Li X.-Z."/>
            <person name="Zhou T."/>
        </authorList>
    </citation>
    <scope>NUCLEOTIDE SEQUENCE [LARGE SCALE GENOMIC DNA]</scope>
    <source>
        <strain evidence="1 2">BD-c194</strain>
    </source>
</reference>
<evidence type="ECO:0000313" key="2">
    <source>
        <dbReference type="Proteomes" id="UP000033632"/>
    </source>
</evidence>